<dbReference type="RefSeq" id="WP_338780558.1">
    <property type="nucleotide sequence ID" value="NZ_CP147407.1"/>
</dbReference>
<feature type="transmembrane region" description="Helical" evidence="1">
    <location>
        <begin position="6"/>
        <end position="24"/>
    </location>
</feature>
<sequence length="61" mass="6861">MAFWISAIGGILVLGLWVWYYSSLGKSVYQEEKEAGKDLTYEINPFTGSAKNTSDKKNKLL</sequence>
<evidence type="ECO:0000313" key="3">
    <source>
        <dbReference type="Proteomes" id="UP001377337"/>
    </source>
</evidence>
<reference evidence="2 3" key="1">
    <citation type="submission" date="2024-02" db="EMBL/GenBank/DDBJ databases">
        <title>Seven novel Bacillus-like species.</title>
        <authorList>
            <person name="Liu G."/>
        </authorList>
    </citation>
    <scope>NUCLEOTIDE SEQUENCE [LARGE SCALE GENOMIC DNA]</scope>
    <source>
        <strain evidence="2 3">FJAT-52054</strain>
    </source>
</reference>
<proteinExistence type="predicted"/>
<keyword evidence="1" id="KW-0472">Membrane</keyword>
<dbReference type="EMBL" id="CP147407">
    <property type="protein sequence ID" value="WXB97859.1"/>
    <property type="molecule type" value="Genomic_DNA"/>
</dbReference>
<keyword evidence="1" id="KW-0812">Transmembrane</keyword>
<name>A0ABZ2NKE3_9BACI</name>
<gene>
    <name evidence="2" type="ORF">WCV65_05110</name>
</gene>
<organism evidence="2 3">
    <name type="scientific">Metabacillus sediminis</name>
    <dbReference type="NCBI Taxonomy" id="3117746"/>
    <lineage>
        <taxon>Bacteria</taxon>
        <taxon>Bacillati</taxon>
        <taxon>Bacillota</taxon>
        <taxon>Bacilli</taxon>
        <taxon>Bacillales</taxon>
        <taxon>Bacillaceae</taxon>
        <taxon>Metabacillus</taxon>
    </lineage>
</organism>
<keyword evidence="3" id="KW-1185">Reference proteome</keyword>
<evidence type="ECO:0000256" key="1">
    <source>
        <dbReference type="SAM" id="Phobius"/>
    </source>
</evidence>
<dbReference type="Proteomes" id="UP001377337">
    <property type="component" value="Chromosome"/>
</dbReference>
<accession>A0ABZ2NKE3</accession>
<keyword evidence="1" id="KW-1133">Transmembrane helix</keyword>
<evidence type="ECO:0000313" key="2">
    <source>
        <dbReference type="EMBL" id="WXB97859.1"/>
    </source>
</evidence>
<protein>
    <submittedName>
        <fullName evidence="2">Uncharacterized protein</fullName>
    </submittedName>
</protein>